<evidence type="ECO:0000256" key="6">
    <source>
        <dbReference type="ARBA" id="ARBA00023026"/>
    </source>
</evidence>
<dbReference type="SUPFAM" id="SSF88713">
    <property type="entry name" value="Glycoside hydrolase/deacetylase"/>
    <property type="match status" value="1"/>
</dbReference>
<keyword evidence="6" id="KW-0843">Virulence</keyword>
<dbReference type="PROSITE" id="PS50941">
    <property type="entry name" value="CHIT_BIND_I_2"/>
    <property type="match status" value="1"/>
</dbReference>
<dbReference type="SMART" id="SM00270">
    <property type="entry name" value="ChtBD1"/>
    <property type="match status" value="1"/>
</dbReference>
<evidence type="ECO:0000259" key="12">
    <source>
        <dbReference type="PROSITE" id="PS51677"/>
    </source>
</evidence>
<keyword evidence="2 9" id="KW-0147">Chitin-binding</keyword>
<feature type="chain" id="PRO_5042028727" description="Chitin deacetylase" evidence="10">
    <location>
        <begin position="26"/>
        <end position="347"/>
    </location>
</feature>
<keyword evidence="4 10" id="KW-0732">Signal</keyword>
<dbReference type="SUPFAM" id="SSF57016">
    <property type="entry name" value="Plant lectins/antimicrobial peptides"/>
    <property type="match status" value="1"/>
</dbReference>
<feature type="disulfide bond" evidence="9">
    <location>
        <begin position="46"/>
        <end position="61"/>
    </location>
</feature>
<organism evidence="13 14">
    <name type="scientific">Penicillium canescens</name>
    <dbReference type="NCBI Taxonomy" id="5083"/>
    <lineage>
        <taxon>Eukaryota</taxon>
        <taxon>Fungi</taxon>
        <taxon>Dikarya</taxon>
        <taxon>Ascomycota</taxon>
        <taxon>Pezizomycotina</taxon>
        <taxon>Eurotiomycetes</taxon>
        <taxon>Eurotiomycetidae</taxon>
        <taxon>Eurotiales</taxon>
        <taxon>Aspergillaceae</taxon>
        <taxon>Penicillium</taxon>
    </lineage>
</organism>
<gene>
    <name evidence="13" type="ORF">N7460_011273</name>
</gene>
<feature type="domain" description="Chitin-binding type-1" evidence="11">
    <location>
        <begin position="43"/>
        <end position="89"/>
    </location>
</feature>
<evidence type="ECO:0000313" key="13">
    <source>
        <dbReference type="EMBL" id="KAJ6026456.1"/>
    </source>
</evidence>
<dbReference type="PANTHER" id="PTHR46471:SF2">
    <property type="entry name" value="CHITIN DEACETYLASE-RELATED"/>
    <property type="match status" value="1"/>
</dbReference>
<evidence type="ECO:0000256" key="10">
    <source>
        <dbReference type="SAM" id="SignalP"/>
    </source>
</evidence>
<evidence type="ECO:0000259" key="11">
    <source>
        <dbReference type="PROSITE" id="PS50941"/>
    </source>
</evidence>
<dbReference type="Gene3D" id="3.20.20.370">
    <property type="entry name" value="Glycoside hydrolase/deacetylase"/>
    <property type="match status" value="1"/>
</dbReference>
<feature type="signal peptide" evidence="10">
    <location>
        <begin position="1"/>
        <end position="25"/>
    </location>
</feature>
<evidence type="ECO:0000256" key="5">
    <source>
        <dbReference type="ARBA" id="ARBA00022801"/>
    </source>
</evidence>
<evidence type="ECO:0008006" key="15">
    <source>
        <dbReference type="Google" id="ProtNLM"/>
    </source>
</evidence>
<dbReference type="InterPro" id="IPR018371">
    <property type="entry name" value="Chitin-binding_1_CS"/>
</dbReference>
<dbReference type="Proteomes" id="UP001219568">
    <property type="component" value="Unassembled WGS sequence"/>
</dbReference>
<comment type="caution">
    <text evidence="9">Lacks conserved residue(s) required for the propagation of feature annotation.</text>
</comment>
<keyword evidence="3" id="KW-0479">Metal-binding</keyword>
<dbReference type="GO" id="GO:0008061">
    <property type="term" value="F:chitin binding"/>
    <property type="evidence" value="ECO:0007669"/>
    <property type="project" value="UniProtKB-UniRule"/>
</dbReference>
<name>A0AAD6N3B8_PENCN</name>
<reference evidence="13" key="1">
    <citation type="journal article" date="2023" name="IMA Fungus">
        <title>Comparative genomic study of the Penicillium genus elucidates a diverse pangenome and 15 lateral gene transfer events.</title>
        <authorList>
            <person name="Petersen C."/>
            <person name="Sorensen T."/>
            <person name="Nielsen M.R."/>
            <person name="Sondergaard T.E."/>
            <person name="Sorensen J.L."/>
            <person name="Fitzpatrick D.A."/>
            <person name="Frisvad J.C."/>
            <person name="Nielsen K.L."/>
        </authorList>
    </citation>
    <scope>NUCLEOTIDE SEQUENCE</scope>
    <source>
        <strain evidence="13">IBT 15450</strain>
    </source>
</reference>
<dbReference type="InterPro" id="IPR001002">
    <property type="entry name" value="Chitin-bd_1"/>
</dbReference>
<feature type="domain" description="NodB homology" evidence="12">
    <location>
        <begin position="123"/>
        <end position="319"/>
    </location>
</feature>
<dbReference type="PANTHER" id="PTHR46471">
    <property type="entry name" value="CHITIN DEACETYLASE"/>
    <property type="match status" value="1"/>
</dbReference>
<evidence type="ECO:0000256" key="7">
    <source>
        <dbReference type="ARBA" id="ARBA00023277"/>
    </source>
</evidence>
<feature type="disulfide bond" evidence="9">
    <location>
        <begin position="60"/>
        <end position="74"/>
    </location>
</feature>
<accession>A0AAD6N3B8</accession>
<comment type="cofactor">
    <cofactor evidence="1">
        <name>Co(2+)</name>
        <dbReference type="ChEBI" id="CHEBI:48828"/>
    </cofactor>
</comment>
<dbReference type="Pfam" id="PF00187">
    <property type="entry name" value="Chitin_bind_1"/>
    <property type="match status" value="1"/>
</dbReference>
<dbReference type="CDD" id="cd10951">
    <property type="entry name" value="CE4_ClCDA_like"/>
    <property type="match status" value="1"/>
</dbReference>
<feature type="disulfide bond" evidence="9">
    <location>
        <begin position="55"/>
        <end position="67"/>
    </location>
</feature>
<evidence type="ECO:0000256" key="2">
    <source>
        <dbReference type="ARBA" id="ARBA00022669"/>
    </source>
</evidence>
<dbReference type="Pfam" id="PF01522">
    <property type="entry name" value="Polysacc_deac_1"/>
    <property type="match status" value="1"/>
</dbReference>
<protein>
    <recommendedName>
        <fullName evidence="15">Chitin deacetylase</fullName>
    </recommendedName>
</protein>
<evidence type="ECO:0000256" key="3">
    <source>
        <dbReference type="ARBA" id="ARBA00022723"/>
    </source>
</evidence>
<dbReference type="AlphaFoldDB" id="A0AAD6N3B8"/>
<evidence type="ECO:0000256" key="1">
    <source>
        <dbReference type="ARBA" id="ARBA00001941"/>
    </source>
</evidence>
<evidence type="ECO:0000256" key="4">
    <source>
        <dbReference type="ARBA" id="ARBA00022729"/>
    </source>
</evidence>
<comment type="caution">
    <text evidence="13">The sequence shown here is derived from an EMBL/GenBank/DDBJ whole genome shotgun (WGS) entry which is preliminary data.</text>
</comment>
<dbReference type="Gene3D" id="3.30.60.10">
    <property type="entry name" value="Endochitinase-like"/>
    <property type="match status" value="1"/>
</dbReference>
<dbReference type="InterPro" id="IPR011330">
    <property type="entry name" value="Glyco_hydro/deAcase_b/a-brl"/>
</dbReference>
<evidence type="ECO:0000256" key="9">
    <source>
        <dbReference type="PROSITE-ProRule" id="PRU00261"/>
    </source>
</evidence>
<dbReference type="InterPro" id="IPR036861">
    <property type="entry name" value="Endochitinase-like_sf"/>
</dbReference>
<dbReference type="PROSITE" id="PS00026">
    <property type="entry name" value="CHIT_BIND_I_1"/>
    <property type="match status" value="1"/>
</dbReference>
<proteinExistence type="predicted"/>
<dbReference type="GO" id="GO:0005975">
    <property type="term" value="P:carbohydrate metabolic process"/>
    <property type="evidence" value="ECO:0007669"/>
    <property type="project" value="InterPro"/>
</dbReference>
<dbReference type="GO" id="GO:0046872">
    <property type="term" value="F:metal ion binding"/>
    <property type="evidence" value="ECO:0007669"/>
    <property type="project" value="UniProtKB-KW"/>
</dbReference>
<keyword evidence="14" id="KW-1185">Reference proteome</keyword>
<keyword evidence="9" id="KW-1015">Disulfide bond</keyword>
<dbReference type="InterPro" id="IPR002509">
    <property type="entry name" value="NODB_dom"/>
</dbReference>
<reference evidence="13" key="2">
    <citation type="submission" date="2023-01" db="EMBL/GenBank/DDBJ databases">
        <authorList>
            <person name="Petersen C."/>
        </authorList>
    </citation>
    <scope>NUCLEOTIDE SEQUENCE</scope>
    <source>
        <strain evidence="13">IBT 15450</strain>
    </source>
</reference>
<evidence type="ECO:0000313" key="14">
    <source>
        <dbReference type="Proteomes" id="UP001219568"/>
    </source>
</evidence>
<keyword evidence="7" id="KW-0119">Carbohydrate metabolism</keyword>
<evidence type="ECO:0000256" key="8">
    <source>
        <dbReference type="ARBA" id="ARBA00023285"/>
    </source>
</evidence>
<sequence length="347" mass="38743">MFFDITISHSLVAILMHLITNGAYAFENNIASSARLEMRKGPVRLCGVQNSRISCPDGFCCSEDGHCGKGRHYCDSPQCQFQYGSACDANKIPNGTTTFTTPRPKFGNVAYGGAGIHNCTVPGTVALTFDDGPSNYTSLLLDILKKSNVTATFFLTNVARGKYEFDNQSAEFAKVVRRMHADGHQLGSHTWSHEDLSSLSHEERVQEMVKNEMAFRNLFGFFPTYMRPPYGDCTSKSNCTEDIAKLGYHIIYWNLYTQDLKNKSPERIQNSKNIVENAFQDCKPSTCSHIVYGHDTEYQTANLTEYIIHQIQAKGYKAVTIGECLSDPAVNWYRNATTGKQVASKKP</sequence>
<keyword evidence="5" id="KW-0378">Hydrolase</keyword>
<dbReference type="PROSITE" id="PS51677">
    <property type="entry name" value="NODB"/>
    <property type="match status" value="1"/>
</dbReference>
<keyword evidence="8" id="KW-0170">Cobalt</keyword>
<dbReference type="EMBL" id="JAQJZL010000015">
    <property type="protein sequence ID" value="KAJ6026456.1"/>
    <property type="molecule type" value="Genomic_DNA"/>
</dbReference>
<dbReference type="GO" id="GO:0016810">
    <property type="term" value="F:hydrolase activity, acting on carbon-nitrogen (but not peptide) bonds"/>
    <property type="evidence" value="ECO:0007669"/>
    <property type="project" value="InterPro"/>
</dbReference>